<keyword evidence="7" id="KW-0496">Mitochondrion</keyword>
<comment type="subcellular location">
    <subcellularLocation>
        <location evidence="1">Mitochondrion</location>
    </subcellularLocation>
</comment>
<evidence type="ECO:0000313" key="14">
    <source>
        <dbReference type="EMBL" id="KAK0714963.1"/>
    </source>
</evidence>
<feature type="region of interest" description="Disordered" evidence="11">
    <location>
        <begin position="146"/>
        <end position="166"/>
    </location>
</feature>
<evidence type="ECO:0000256" key="5">
    <source>
        <dbReference type="ARBA" id="ARBA00022833"/>
    </source>
</evidence>
<organism evidence="14 15">
    <name type="scientific">Lasiosphaeris hirsuta</name>
    <dbReference type="NCBI Taxonomy" id="260670"/>
    <lineage>
        <taxon>Eukaryota</taxon>
        <taxon>Fungi</taxon>
        <taxon>Dikarya</taxon>
        <taxon>Ascomycota</taxon>
        <taxon>Pezizomycotina</taxon>
        <taxon>Sordariomycetes</taxon>
        <taxon>Sordariomycetidae</taxon>
        <taxon>Sordariales</taxon>
        <taxon>Lasiosphaeriaceae</taxon>
        <taxon>Lasiosphaeris</taxon>
    </lineage>
</organism>
<dbReference type="SMART" id="SM00271">
    <property type="entry name" value="DnaJ"/>
    <property type="match status" value="1"/>
</dbReference>
<evidence type="ECO:0000259" key="12">
    <source>
        <dbReference type="PROSITE" id="PS50076"/>
    </source>
</evidence>
<keyword evidence="15" id="KW-1185">Reference proteome</keyword>
<dbReference type="InterPro" id="IPR036410">
    <property type="entry name" value="HSP_DnaJ_Cys-rich_dom_sf"/>
</dbReference>
<dbReference type="InterPro" id="IPR001623">
    <property type="entry name" value="DnaJ_domain"/>
</dbReference>
<dbReference type="PROSITE" id="PS00636">
    <property type="entry name" value="DNAJ_1"/>
    <property type="match status" value="1"/>
</dbReference>
<gene>
    <name evidence="14" type="ORF">B0H67DRAFT_579619</name>
</gene>
<proteinExistence type="inferred from homology"/>
<evidence type="ECO:0000256" key="10">
    <source>
        <dbReference type="PROSITE-ProRule" id="PRU00546"/>
    </source>
</evidence>
<dbReference type="CDD" id="cd10747">
    <property type="entry name" value="DnaJ_C"/>
    <property type="match status" value="1"/>
</dbReference>
<evidence type="ECO:0000256" key="11">
    <source>
        <dbReference type="SAM" id="MobiDB-lite"/>
    </source>
</evidence>
<feature type="compositionally biased region" description="Gly residues" evidence="11">
    <location>
        <begin position="147"/>
        <end position="166"/>
    </location>
</feature>
<dbReference type="GO" id="GO:0005739">
    <property type="term" value="C:mitochondrion"/>
    <property type="evidence" value="ECO:0007669"/>
    <property type="project" value="UniProtKB-SubCell"/>
</dbReference>
<dbReference type="InterPro" id="IPR036869">
    <property type="entry name" value="J_dom_sf"/>
</dbReference>
<accession>A0AA40DX45</accession>
<dbReference type="CDD" id="cd06257">
    <property type="entry name" value="DnaJ"/>
    <property type="match status" value="1"/>
</dbReference>
<evidence type="ECO:0000256" key="3">
    <source>
        <dbReference type="ARBA" id="ARBA00022737"/>
    </source>
</evidence>
<evidence type="ECO:0000256" key="9">
    <source>
        <dbReference type="ARBA" id="ARBA00072890"/>
    </source>
</evidence>
<dbReference type="InterPro" id="IPR001305">
    <property type="entry name" value="HSP_DnaJ_Cys-rich_dom"/>
</dbReference>
<dbReference type="GO" id="GO:0031072">
    <property type="term" value="F:heat shock protein binding"/>
    <property type="evidence" value="ECO:0007669"/>
    <property type="project" value="InterPro"/>
</dbReference>
<sequence length="524" mass="54541">MNPTILPKAALPIRQFSPAQACRRQRFRPCASTRLPVASFAVSVRPPGRQIPKDGTSSITKPKAFHTTRNLQATPRDPYGVLGVGKTATAADIKKAYYGLAKKFHPDTNKDPKAKDKFAEIQSAYEILSDTQKRQQFDQFGAAGFDPTGGGGSGPGGHPFGGGHPFSGFGGGGGGFGSNINFEDLFSAFAGRGGPFGGAAGGGRGAGFQQAFIQGEDIEVQVSISFAEAAKGTAKTITIMPMVTCMTCTGSGMKKGAKRGSCKSCGGSGTRVHFASGGFQMASTCSDCGGSGIGIPKGSECGSCHGDGVIRERKTLTVDIPGGIENGMRLRVTGEGDSPATGRAPDSAKAAAGDLYVLVKVNTDPKFTRQGSDILYTATIPLTTAILGGEITIPTLDGDAKVRVATGTNSGDKTSLAGKGMAKLNRRGGNGDLKVEFKVAMPKYLSSNQRTIVEMLADEMGDKTAKRVMNLNSNSSSTTTPGGDTHRSEGFLKSLWNNIVHHSHEDKPSEDNDGNKKDDGTTKP</sequence>
<feature type="zinc finger region" description="CR-type" evidence="10">
    <location>
        <begin position="232"/>
        <end position="313"/>
    </location>
</feature>
<dbReference type="FunFam" id="2.60.260.20:FF:000005">
    <property type="entry name" value="Chaperone protein dnaJ 1, mitochondrial"/>
    <property type="match status" value="1"/>
</dbReference>
<evidence type="ECO:0000256" key="6">
    <source>
        <dbReference type="ARBA" id="ARBA00022946"/>
    </source>
</evidence>
<keyword evidence="6" id="KW-0809">Transit peptide</keyword>
<dbReference type="FunFam" id="1.10.287.110:FF:000053">
    <property type="entry name" value="Putative Mitochondrial DnaJ chaperone"/>
    <property type="match status" value="1"/>
</dbReference>
<keyword evidence="4 10" id="KW-0863">Zinc-finger</keyword>
<dbReference type="SUPFAM" id="SSF49493">
    <property type="entry name" value="HSP40/DnaJ peptide-binding domain"/>
    <property type="match status" value="2"/>
</dbReference>
<keyword evidence="2 10" id="KW-0479">Metal-binding</keyword>
<dbReference type="PRINTS" id="PR00625">
    <property type="entry name" value="JDOMAIN"/>
</dbReference>
<dbReference type="AlphaFoldDB" id="A0AA40DX45"/>
<keyword evidence="8" id="KW-0143">Chaperone</keyword>
<dbReference type="InterPro" id="IPR008971">
    <property type="entry name" value="HSP40/DnaJ_pept-bd"/>
</dbReference>
<dbReference type="HAMAP" id="MF_01152">
    <property type="entry name" value="DnaJ"/>
    <property type="match status" value="1"/>
</dbReference>
<dbReference type="Gene3D" id="2.10.230.10">
    <property type="entry name" value="Heat shock protein DnaJ, cysteine-rich domain"/>
    <property type="match status" value="1"/>
</dbReference>
<dbReference type="GO" id="GO:0009408">
    <property type="term" value="P:response to heat"/>
    <property type="evidence" value="ECO:0007669"/>
    <property type="project" value="InterPro"/>
</dbReference>
<dbReference type="InterPro" id="IPR018253">
    <property type="entry name" value="DnaJ_domain_CS"/>
</dbReference>
<dbReference type="CDD" id="cd10719">
    <property type="entry name" value="DnaJ_zf"/>
    <property type="match status" value="1"/>
</dbReference>
<dbReference type="PROSITE" id="PS51188">
    <property type="entry name" value="ZF_CR"/>
    <property type="match status" value="1"/>
</dbReference>
<feature type="domain" description="J" evidence="12">
    <location>
        <begin position="77"/>
        <end position="141"/>
    </location>
</feature>
<protein>
    <recommendedName>
        <fullName evidence="9">DnaJ homolog 1, mitochondrial</fullName>
    </recommendedName>
</protein>
<dbReference type="Pfam" id="PF00684">
    <property type="entry name" value="DnaJ_CXXCXGXG"/>
    <property type="match status" value="1"/>
</dbReference>
<dbReference type="Gene3D" id="1.10.287.110">
    <property type="entry name" value="DnaJ domain"/>
    <property type="match status" value="1"/>
</dbReference>
<evidence type="ECO:0000256" key="8">
    <source>
        <dbReference type="ARBA" id="ARBA00023186"/>
    </source>
</evidence>
<dbReference type="GO" id="GO:0042026">
    <property type="term" value="P:protein refolding"/>
    <property type="evidence" value="ECO:0007669"/>
    <property type="project" value="TreeGrafter"/>
</dbReference>
<dbReference type="SUPFAM" id="SSF57938">
    <property type="entry name" value="DnaJ/Hsp40 cysteine-rich domain"/>
    <property type="match status" value="1"/>
</dbReference>
<dbReference type="EMBL" id="JAUKUA010000004">
    <property type="protein sequence ID" value="KAK0714963.1"/>
    <property type="molecule type" value="Genomic_DNA"/>
</dbReference>
<evidence type="ECO:0000313" key="15">
    <source>
        <dbReference type="Proteomes" id="UP001172102"/>
    </source>
</evidence>
<dbReference type="GO" id="GO:0008270">
    <property type="term" value="F:zinc ion binding"/>
    <property type="evidence" value="ECO:0007669"/>
    <property type="project" value="UniProtKB-KW"/>
</dbReference>
<evidence type="ECO:0000256" key="2">
    <source>
        <dbReference type="ARBA" id="ARBA00022723"/>
    </source>
</evidence>
<dbReference type="SUPFAM" id="SSF46565">
    <property type="entry name" value="Chaperone J-domain"/>
    <property type="match status" value="1"/>
</dbReference>
<feature type="region of interest" description="Disordered" evidence="11">
    <location>
        <begin position="496"/>
        <end position="524"/>
    </location>
</feature>
<dbReference type="InterPro" id="IPR012724">
    <property type="entry name" value="DnaJ"/>
</dbReference>
<evidence type="ECO:0000259" key="13">
    <source>
        <dbReference type="PROSITE" id="PS51188"/>
    </source>
</evidence>
<dbReference type="PANTHER" id="PTHR43096">
    <property type="entry name" value="DNAJ HOMOLOG 1, MITOCHONDRIAL-RELATED"/>
    <property type="match status" value="1"/>
</dbReference>
<evidence type="ECO:0000256" key="7">
    <source>
        <dbReference type="ARBA" id="ARBA00023128"/>
    </source>
</evidence>
<reference evidence="14" key="1">
    <citation type="submission" date="2023-06" db="EMBL/GenBank/DDBJ databases">
        <title>Genome-scale phylogeny and comparative genomics of the fungal order Sordariales.</title>
        <authorList>
            <consortium name="Lawrence Berkeley National Laboratory"/>
            <person name="Hensen N."/>
            <person name="Bonometti L."/>
            <person name="Westerberg I."/>
            <person name="Brannstrom I.O."/>
            <person name="Guillou S."/>
            <person name="Cros-Aarteil S."/>
            <person name="Calhoun S."/>
            <person name="Haridas S."/>
            <person name="Kuo A."/>
            <person name="Mondo S."/>
            <person name="Pangilinan J."/>
            <person name="Riley R."/>
            <person name="Labutti K."/>
            <person name="Andreopoulos B."/>
            <person name="Lipzen A."/>
            <person name="Chen C."/>
            <person name="Yanf M."/>
            <person name="Daum C."/>
            <person name="Ng V."/>
            <person name="Clum A."/>
            <person name="Steindorff A."/>
            <person name="Ohm R."/>
            <person name="Martin F."/>
            <person name="Silar P."/>
            <person name="Natvig D."/>
            <person name="Lalanne C."/>
            <person name="Gautier V."/>
            <person name="Ament-Velasquez S.L."/>
            <person name="Kruys A."/>
            <person name="Hutchinson M.I."/>
            <person name="Powell A.J."/>
            <person name="Barry K."/>
            <person name="Miller A.N."/>
            <person name="Grigoriev I.V."/>
            <person name="Debuchy R."/>
            <person name="Gladieux P."/>
            <person name="Thoren M.H."/>
            <person name="Johannesson H."/>
        </authorList>
    </citation>
    <scope>NUCLEOTIDE SEQUENCE</scope>
    <source>
        <strain evidence="14">SMH4607-1</strain>
    </source>
</reference>
<evidence type="ECO:0000256" key="1">
    <source>
        <dbReference type="ARBA" id="ARBA00004173"/>
    </source>
</evidence>
<dbReference type="GO" id="GO:0051082">
    <property type="term" value="F:unfolded protein binding"/>
    <property type="evidence" value="ECO:0007669"/>
    <property type="project" value="InterPro"/>
</dbReference>
<keyword evidence="5 10" id="KW-0862">Zinc</keyword>
<dbReference type="Pfam" id="PF01556">
    <property type="entry name" value="DnaJ_C"/>
    <property type="match status" value="1"/>
</dbReference>
<dbReference type="InterPro" id="IPR002939">
    <property type="entry name" value="DnaJ_C"/>
</dbReference>
<dbReference type="Pfam" id="PF00226">
    <property type="entry name" value="DnaJ"/>
    <property type="match status" value="1"/>
</dbReference>
<evidence type="ECO:0000256" key="4">
    <source>
        <dbReference type="ARBA" id="ARBA00022771"/>
    </source>
</evidence>
<dbReference type="FunFam" id="2.10.230.10:FF:000001">
    <property type="entry name" value="DnaJ subfamily A member 2"/>
    <property type="match status" value="1"/>
</dbReference>
<dbReference type="PANTHER" id="PTHR43096:SF52">
    <property type="entry name" value="DNAJ HOMOLOG 1, MITOCHONDRIAL-RELATED"/>
    <property type="match status" value="1"/>
</dbReference>
<keyword evidence="3" id="KW-0677">Repeat</keyword>
<comment type="caution">
    <text evidence="14">The sequence shown here is derived from an EMBL/GenBank/DDBJ whole genome shotgun (WGS) entry which is preliminary data.</text>
</comment>
<dbReference type="Gene3D" id="2.60.260.20">
    <property type="entry name" value="Urease metallochaperone UreE, N-terminal domain"/>
    <property type="match status" value="2"/>
</dbReference>
<dbReference type="PROSITE" id="PS50076">
    <property type="entry name" value="DNAJ_2"/>
    <property type="match status" value="1"/>
</dbReference>
<feature type="compositionally biased region" description="Basic and acidic residues" evidence="11">
    <location>
        <begin position="502"/>
        <end position="524"/>
    </location>
</feature>
<dbReference type="GO" id="GO:0005524">
    <property type="term" value="F:ATP binding"/>
    <property type="evidence" value="ECO:0007669"/>
    <property type="project" value="InterPro"/>
</dbReference>
<feature type="domain" description="CR-type" evidence="13">
    <location>
        <begin position="232"/>
        <end position="313"/>
    </location>
</feature>
<dbReference type="Proteomes" id="UP001172102">
    <property type="component" value="Unassembled WGS sequence"/>
</dbReference>
<name>A0AA40DX45_9PEZI</name>